<feature type="region of interest" description="Disordered" evidence="1">
    <location>
        <begin position="1"/>
        <end position="30"/>
    </location>
</feature>
<sequence>MANSSGIHHQDGKNVSSSSNGADPIGGNSVLESSRTALKHNPGISTNWSLDEQAILDAALLKRRPSDSAITFYAKIATELPNKTVRDVALRCRWMTVEKKENSKRRKDENLARKGKDKKERVSDPKTSQFTASPFVPPYATPMMSTDSDEGIPSKAISGVARELLEQNGKVMKQISANLSIMQLHENLVLLAETRDNILKLMNDIHLNRDVPQYRHQTSVLNKIDSF</sequence>
<organism evidence="2 3">
    <name type="scientific">Erythroxylum novogranatense</name>
    <dbReference type="NCBI Taxonomy" id="1862640"/>
    <lineage>
        <taxon>Eukaryota</taxon>
        <taxon>Viridiplantae</taxon>
        <taxon>Streptophyta</taxon>
        <taxon>Embryophyta</taxon>
        <taxon>Tracheophyta</taxon>
        <taxon>Spermatophyta</taxon>
        <taxon>Magnoliopsida</taxon>
        <taxon>eudicotyledons</taxon>
        <taxon>Gunneridae</taxon>
        <taxon>Pentapetalae</taxon>
        <taxon>rosids</taxon>
        <taxon>fabids</taxon>
        <taxon>Malpighiales</taxon>
        <taxon>Erythroxylaceae</taxon>
        <taxon>Erythroxylum</taxon>
    </lineage>
</organism>
<evidence type="ECO:0000256" key="1">
    <source>
        <dbReference type="SAM" id="MobiDB-lite"/>
    </source>
</evidence>
<comment type="caution">
    <text evidence="2">The sequence shown here is derived from an EMBL/GenBank/DDBJ whole genome shotgun (WGS) entry which is preliminary data.</text>
</comment>
<feature type="compositionally biased region" description="Polar residues" evidence="1">
    <location>
        <begin position="1"/>
        <end position="21"/>
    </location>
</feature>
<dbReference type="PANTHER" id="PTHR14000">
    <property type="entry name" value="FINGER CCCH DOMAIN PROTEIN, PUTATIVE (DUF3755)-RELATED"/>
    <property type="match status" value="1"/>
</dbReference>
<dbReference type="Pfam" id="PF12579">
    <property type="entry name" value="DUF3755"/>
    <property type="match status" value="1"/>
</dbReference>
<accession>A0AAV8U607</accession>
<dbReference type="Gene3D" id="1.10.10.60">
    <property type="entry name" value="Homeodomain-like"/>
    <property type="match status" value="1"/>
</dbReference>
<keyword evidence="3" id="KW-1185">Reference proteome</keyword>
<evidence type="ECO:0000313" key="3">
    <source>
        <dbReference type="Proteomes" id="UP001159364"/>
    </source>
</evidence>
<dbReference type="InterPro" id="IPR022228">
    <property type="entry name" value="DUF3755"/>
</dbReference>
<evidence type="ECO:0008006" key="4">
    <source>
        <dbReference type="Google" id="ProtNLM"/>
    </source>
</evidence>
<gene>
    <name evidence="2" type="ORF">K2173_017207</name>
</gene>
<dbReference type="AlphaFoldDB" id="A0AAV8U607"/>
<feature type="compositionally biased region" description="Basic and acidic residues" evidence="1">
    <location>
        <begin position="99"/>
        <end position="124"/>
    </location>
</feature>
<dbReference type="EMBL" id="JAIWQS010000001">
    <property type="protein sequence ID" value="KAJ8774761.1"/>
    <property type="molecule type" value="Genomic_DNA"/>
</dbReference>
<dbReference type="Proteomes" id="UP001159364">
    <property type="component" value="Linkage Group LG01"/>
</dbReference>
<reference evidence="2 3" key="1">
    <citation type="submission" date="2021-09" db="EMBL/GenBank/DDBJ databases">
        <title>Genomic insights and catalytic innovation underlie evolution of tropane alkaloids biosynthesis.</title>
        <authorList>
            <person name="Wang Y.-J."/>
            <person name="Tian T."/>
            <person name="Huang J.-P."/>
            <person name="Huang S.-X."/>
        </authorList>
    </citation>
    <scope>NUCLEOTIDE SEQUENCE [LARGE SCALE GENOMIC DNA]</scope>
    <source>
        <strain evidence="2">KIB-2018</strain>
        <tissue evidence="2">Leaf</tissue>
    </source>
</reference>
<feature type="region of interest" description="Disordered" evidence="1">
    <location>
        <begin position="99"/>
        <end position="139"/>
    </location>
</feature>
<dbReference type="PANTHER" id="PTHR14000:SF45">
    <property type="entry name" value="FINGER CCCH DOMAIN PROTEIN, PUTATIVE (DUF3755)-RELATED"/>
    <property type="match status" value="1"/>
</dbReference>
<proteinExistence type="predicted"/>
<evidence type="ECO:0000313" key="2">
    <source>
        <dbReference type="EMBL" id="KAJ8774761.1"/>
    </source>
</evidence>
<protein>
    <recommendedName>
        <fullName evidence="4">Myb-like domain-containing protein</fullName>
    </recommendedName>
</protein>
<name>A0AAV8U607_9ROSI</name>